<name>A0A7C8Q207_ORBOL</name>
<proteinExistence type="predicted"/>
<dbReference type="EMBL" id="JAABOE010000007">
    <property type="protein sequence ID" value="KAF3189750.1"/>
    <property type="molecule type" value="Genomic_DNA"/>
</dbReference>
<dbReference type="Proteomes" id="UP000479691">
    <property type="component" value="Unassembled WGS sequence"/>
</dbReference>
<protein>
    <submittedName>
        <fullName evidence="1">Uncharacterized protein</fullName>
    </submittedName>
</protein>
<gene>
    <name evidence="1" type="ORF">TWF788_009735</name>
</gene>
<accession>A0A7C8Q207</accession>
<sequence length="343" mass="39507">MRTAAEKLNNVEEKSTKEHLTLFLKAVPFEKPEFRPPEKDHGGIFGKTKRFLVGESDTENDRYARKCEKAKEYFEKSTRKRREEYNDDLMQNMKKEWDFQDLAQTNAKQELEAARSAYHESVKALGDSKDQLNLRKRERQNTNLEIITTHDNLRALKSENMDLGMILRIIQQSMNSLMKMKQYVDGLRNFFTQILDSVKTGMSRPLSEFSTSVRPEIGKYLEAENTETVNRLEFTEKGERLLIEAALRLHGKMETMTDVADIYVRVSTKYIKPAMNMMEEIAFADESAYDTKMLEFKKWCIDSAEEIDTLAIDETENLANNSISGVSTVAKYILGIEASNAGV</sequence>
<evidence type="ECO:0000313" key="1">
    <source>
        <dbReference type="EMBL" id="KAF3189750.1"/>
    </source>
</evidence>
<dbReference type="PANTHER" id="PTHR33488:SF2">
    <property type="entry name" value="EARLY ENDOSOME ANTIGEN 1-LIKE"/>
    <property type="match status" value="1"/>
</dbReference>
<dbReference type="PANTHER" id="PTHR33488">
    <property type="entry name" value="ZGC:162509"/>
    <property type="match status" value="1"/>
</dbReference>
<comment type="caution">
    <text evidence="1">The sequence shown here is derived from an EMBL/GenBank/DDBJ whole genome shotgun (WGS) entry which is preliminary data.</text>
</comment>
<evidence type="ECO:0000313" key="2">
    <source>
        <dbReference type="Proteomes" id="UP000479691"/>
    </source>
</evidence>
<dbReference type="AlphaFoldDB" id="A0A7C8Q207"/>
<reference evidence="1 2" key="1">
    <citation type="submission" date="2019-06" db="EMBL/GenBank/DDBJ databases">
        <authorList>
            <person name="Palmer J.M."/>
        </authorList>
    </citation>
    <scope>NUCLEOTIDE SEQUENCE [LARGE SCALE GENOMIC DNA]</scope>
    <source>
        <strain evidence="1 2">TWF788</strain>
    </source>
</reference>
<organism evidence="1 2">
    <name type="scientific">Orbilia oligospora</name>
    <name type="common">Nematode-trapping fungus</name>
    <name type="synonym">Arthrobotrys oligospora</name>
    <dbReference type="NCBI Taxonomy" id="2813651"/>
    <lineage>
        <taxon>Eukaryota</taxon>
        <taxon>Fungi</taxon>
        <taxon>Dikarya</taxon>
        <taxon>Ascomycota</taxon>
        <taxon>Pezizomycotina</taxon>
        <taxon>Orbiliomycetes</taxon>
        <taxon>Orbiliales</taxon>
        <taxon>Orbiliaceae</taxon>
        <taxon>Orbilia</taxon>
    </lineage>
</organism>